<dbReference type="Gene3D" id="3.20.20.100">
    <property type="entry name" value="NADP-dependent oxidoreductase domain"/>
    <property type="match status" value="1"/>
</dbReference>
<dbReference type="SUPFAM" id="SSF51430">
    <property type="entry name" value="NAD(P)-linked oxidoreductase"/>
    <property type="match status" value="1"/>
</dbReference>
<reference evidence="1 2" key="1">
    <citation type="submission" date="2023-05" db="EMBL/GenBank/DDBJ databases">
        <authorList>
            <person name="Zhang X."/>
        </authorList>
    </citation>
    <scope>NUCLEOTIDE SEQUENCE [LARGE SCALE GENOMIC DNA]</scope>
    <source>
        <strain evidence="1 2">DM2B3-1</strain>
    </source>
</reference>
<proteinExistence type="predicted"/>
<sequence>MVKNQLGQKGPFVSKLGLGCMRMSSIWGGPTPDQTESIATIHKALTMVLHF</sequence>
<organism evidence="1 2">
    <name type="scientific">Xanthocytophaga flava</name>
    <dbReference type="NCBI Taxonomy" id="3048013"/>
    <lineage>
        <taxon>Bacteria</taxon>
        <taxon>Pseudomonadati</taxon>
        <taxon>Bacteroidota</taxon>
        <taxon>Cytophagia</taxon>
        <taxon>Cytophagales</taxon>
        <taxon>Rhodocytophagaceae</taxon>
        <taxon>Xanthocytophaga</taxon>
    </lineage>
</organism>
<evidence type="ECO:0000313" key="1">
    <source>
        <dbReference type="EMBL" id="MDJ1493053.1"/>
    </source>
</evidence>
<comment type="caution">
    <text evidence="1">The sequence shown here is derived from an EMBL/GenBank/DDBJ whole genome shotgun (WGS) entry which is preliminary data.</text>
</comment>
<accession>A0ABT7CH28</accession>
<name>A0ABT7CH28_9BACT</name>
<dbReference type="RefSeq" id="WP_314035614.1">
    <property type="nucleotide sequence ID" value="NZ_JASJOR010000031.1"/>
</dbReference>
<gene>
    <name evidence="1" type="ORF">QNI19_08925</name>
</gene>
<evidence type="ECO:0008006" key="3">
    <source>
        <dbReference type="Google" id="ProtNLM"/>
    </source>
</evidence>
<protein>
    <recommendedName>
        <fullName evidence="3">Aldo/keto reductase</fullName>
    </recommendedName>
</protein>
<evidence type="ECO:0000313" key="2">
    <source>
        <dbReference type="Proteomes" id="UP001228581"/>
    </source>
</evidence>
<dbReference type="EMBL" id="JASJOT010000004">
    <property type="protein sequence ID" value="MDJ1493053.1"/>
    <property type="molecule type" value="Genomic_DNA"/>
</dbReference>
<dbReference type="Proteomes" id="UP001228581">
    <property type="component" value="Unassembled WGS sequence"/>
</dbReference>
<keyword evidence="2" id="KW-1185">Reference proteome</keyword>
<dbReference type="InterPro" id="IPR036812">
    <property type="entry name" value="NAD(P)_OxRdtase_dom_sf"/>
</dbReference>